<keyword evidence="5" id="KW-1133">Transmembrane helix</keyword>
<organism evidence="7 8">
    <name type="scientific">Caenorhabditis elegans</name>
    <dbReference type="NCBI Taxonomy" id="6239"/>
    <lineage>
        <taxon>Eukaryota</taxon>
        <taxon>Metazoa</taxon>
        <taxon>Ecdysozoa</taxon>
        <taxon>Nematoda</taxon>
        <taxon>Chromadorea</taxon>
        <taxon>Rhabditida</taxon>
        <taxon>Rhabditina</taxon>
        <taxon>Rhabditomorpha</taxon>
        <taxon>Rhabditoidea</taxon>
        <taxon>Rhabditidae</taxon>
        <taxon>Peloderinae</taxon>
        <taxon>Caenorhabditis</taxon>
    </lineage>
</organism>
<evidence type="ECO:0000256" key="5">
    <source>
        <dbReference type="SAM" id="Phobius"/>
    </source>
</evidence>
<feature type="domain" description="Nematode cuticle collagen N-terminal" evidence="6">
    <location>
        <begin position="16"/>
        <end position="68"/>
    </location>
</feature>
<dbReference type="Pfam" id="PF01484">
    <property type="entry name" value="Col_cuticle_N"/>
    <property type="match status" value="1"/>
</dbReference>
<dbReference type="OMA" id="KEWKYFS"/>
<dbReference type="RefSeq" id="NP_493702.1">
    <property type="nucleotide sequence ID" value="NM_061301.3"/>
</dbReference>
<dbReference type="PANTHER" id="PTHR24637">
    <property type="entry name" value="COLLAGEN"/>
    <property type="match status" value="1"/>
</dbReference>
<feature type="region of interest" description="Disordered" evidence="4">
    <location>
        <begin position="189"/>
        <end position="318"/>
    </location>
</feature>
<evidence type="ECO:0000313" key="9">
    <source>
        <dbReference type="WormBase" id="K01A2.7"/>
    </source>
</evidence>
<dbReference type="InParanoid" id="Q9TZ57"/>
<dbReference type="eggNOG" id="KOG3544">
    <property type="taxonomic scope" value="Eukaryota"/>
</dbReference>
<evidence type="ECO:0000313" key="8">
    <source>
        <dbReference type="Proteomes" id="UP000001940"/>
    </source>
</evidence>
<comment type="subunit">
    <text evidence="1">Collagen polypeptide chains are complexed within the cuticle by disulfide bonds and other types of covalent cross-links.</text>
</comment>
<keyword evidence="2" id="KW-0677">Repeat</keyword>
<feature type="transmembrane region" description="Helical" evidence="5">
    <location>
        <begin position="20"/>
        <end position="38"/>
    </location>
</feature>
<dbReference type="UCSC" id="K01A2.7">
    <property type="organism name" value="c. elegans"/>
</dbReference>
<accession>Q9TZ57</accession>
<dbReference type="GO" id="GO:0005581">
    <property type="term" value="C:collagen trimer"/>
    <property type="evidence" value="ECO:0007669"/>
    <property type="project" value="UniProtKB-KW"/>
</dbReference>
<dbReference type="Bgee" id="WBGene00000645">
    <property type="expression patterns" value="Expressed in pharyngeal muscle cell (C elegans) and 3 other cell types or tissues"/>
</dbReference>
<keyword evidence="5" id="KW-0472">Membrane</keyword>
<sequence>MNLNQSCSLKKFQLSTVIRVSFIASSLLISLCLFLIMMTSREISEFREQTLDDLKEWKYFSDAAWNEMTSLTIRKARSPSTTGNSGNAGKRFWAKRSYDSYAPQQVNSYARVNSYATAPVLQHPTQQQCNCAPQANNCPPGPQGPTGYPGAPGEPGSRGLDGRPGANGVTLIAYDQEIPGCIQCPQGPQGPPGAVGPCGPSGIPGLPGNPGYTSPPGLPGPPGPCGEAGREGPNGTPGLKGEPGNNSIRQISLPGRKGPPGLPGQCGPPGPPGYTPPPGPPGTPGVQGEAGQDGEPGVPGVTGYPGVRGPPGQDAEYCPCPPKNAGVNRNSYVQPAPVSTSYATASQSRYVSEYNKEDEYRKRVLARVLKKQRRLLLATRAKNVRRKPVSHASP</sequence>
<keyword evidence="3" id="KW-1015">Disulfide bond</keyword>
<reference evidence="7 8" key="1">
    <citation type="journal article" date="1998" name="Science">
        <title>Genome sequence of the nematode C. elegans: a platform for investigating biology.</title>
        <authorList>
            <consortium name="The C. elegans sequencing consortium"/>
            <person name="Sulson J.E."/>
            <person name="Waterston R."/>
        </authorList>
    </citation>
    <scope>NUCLEOTIDE SEQUENCE [LARGE SCALE GENOMIC DNA]</scope>
    <source>
        <strain evidence="7 8">Bristol N2</strain>
    </source>
</reference>
<dbReference type="CTD" id="186819"/>
<feature type="compositionally biased region" description="Pro residues" evidence="4">
    <location>
        <begin position="260"/>
        <end position="283"/>
    </location>
</feature>
<dbReference type="InterPro" id="IPR008160">
    <property type="entry name" value="Collagen"/>
</dbReference>
<dbReference type="GO" id="GO:0042302">
    <property type="term" value="F:structural constituent of cuticle"/>
    <property type="evidence" value="ECO:0007669"/>
    <property type="project" value="InterPro"/>
</dbReference>
<dbReference type="InterPro" id="IPR002486">
    <property type="entry name" value="Col_cuticle_N"/>
</dbReference>
<dbReference type="Proteomes" id="UP000001940">
    <property type="component" value="Chromosome II"/>
</dbReference>
<keyword evidence="8" id="KW-1185">Reference proteome</keyword>
<dbReference type="PANTHER" id="PTHR24637:SF424">
    <property type="entry name" value="NEMATODE CUTICLE COLLAGEN N-TERMINAL DOMAIN-CONTAINING PROTEIN"/>
    <property type="match status" value="1"/>
</dbReference>
<dbReference type="EMBL" id="BX284602">
    <property type="protein sequence ID" value="CCD61956.1"/>
    <property type="molecule type" value="Genomic_DNA"/>
</dbReference>
<dbReference type="SMR" id="Q9TZ57"/>
<dbReference type="AlphaFoldDB" id="Q9TZ57"/>
<dbReference type="OrthoDB" id="5840567at2759"/>
<evidence type="ECO:0000256" key="1">
    <source>
        <dbReference type="ARBA" id="ARBA00011518"/>
    </source>
</evidence>
<protein>
    <submittedName>
        <fullName evidence="7">Nematode cuticle collagen N-terminal domain-containing protein</fullName>
    </submittedName>
</protein>
<proteinExistence type="predicted"/>
<keyword evidence="7" id="KW-0176">Collagen</keyword>
<dbReference type="WormBase" id="K01A2.7">
    <property type="protein sequence ID" value="CE19515"/>
    <property type="gene ID" value="WBGene00000645"/>
    <property type="gene designation" value="col-69"/>
</dbReference>
<dbReference type="PaxDb" id="6239-K01A2.7"/>
<dbReference type="Pfam" id="PF01391">
    <property type="entry name" value="Collagen"/>
    <property type="match status" value="2"/>
</dbReference>
<evidence type="ECO:0000259" key="6">
    <source>
        <dbReference type="SMART" id="SM01088"/>
    </source>
</evidence>
<dbReference type="KEGG" id="cel:CELE_K01A2.7"/>
<keyword evidence="5" id="KW-0812">Transmembrane</keyword>
<evidence type="ECO:0000256" key="3">
    <source>
        <dbReference type="ARBA" id="ARBA00023157"/>
    </source>
</evidence>
<dbReference type="PIR" id="T33641">
    <property type="entry name" value="T33641"/>
</dbReference>
<evidence type="ECO:0000256" key="4">
    <source>
        <dbReference type="SAM" id="MobiDB-lite"/>
    </source>
</evidence>
<dbReference type="FunCoup" id="Q9TZ57">
    <property type="interactions" value="1588"/>
</dbReference>
<dbReference type="SMART" id="SM01088">
    <property type="entry name" value="Col_cuticle_N"/>
    <property type="match status" value="1"/>
</dbReference>
<feature type="compositionally biased region" description="Low complexity" evidence="4">
    <location>
        <begin position="295"/>
        <end position="312"/>
    </location>
</feature>
<dbReference type="AGR" id="WB:WBGene00000645"/>
<evidence type="ECO:0000313" key="7">
    <source>
        <dbReference type="EMBL" id="CCD61956.1"/>
    </source>
</evidence>
<dbReference type="HOGENOM" id="CLU_001074_4_3_1"/>
<evidence type="ECO:0000256" key="2">
    <source>
        <dbReference type="ARBA" id="ARBA00022737"/>
    </source>
</evidence>
<feature type="region of interest" description="Disordered" evidence="4">
    <location>
        <begin position="140"/>
        <end position="167"/>
    </location>
</feature>
<gene>
    <name evidence="7 9" type="primary">col-69</name>
    <name evidence="7" type="ORF">CELE_K01A2.7</name>
    <name evidence="9" type="ORF">K01A2.7</name>
</gene>
<dbReference type="GeneID" id="186819"/>
<name>Q9TZ57_CAEEL</name>